<dbReference type="SUPFAM" id="SSF56574">
    <property type="entry name" value="Serpins"/>
    <property type="match status" value="1"/>
</dbReference>
<comment type="similarity">
    <text evidence="1 5">Belongs to the serpin family.</text>
</comment>
<keyword evidence="4" id="KW-0722">Serine protease inhibitor</keyword>
<dbReference type="EMBL" id="ABOX02000030">
    <property type="protein sequence ID" value="EEF59283.1"/>
    <property type="molecule type" value="Genomic_DNA"/>
</dbReference>
<dbReference type="Proteomes" id="UP000003688">
    <property type="component" value="Unassembled WGS sequence"/>
</dbReference>
<dbReference type="InterPro" id="IPR042178">
    <property type="entry name" value="Serpin_sf_1"/>
</dbReference>
<dbReference type="PANTHER" id="PTHR11461">
    <property type="entry name" value="SERINE PROTEASE INHIBITOR, SERPIN"/>
    <property type="match status" value="1"/>
</dbReference>
<dbReference type="STRING" id="320771.Cflav_PD2134"/>
<evidence type="ECO:0000256" key="5">
    <source>
        <dbReference type="RuleBase" id="RU000411"/>
    </source>
</evidence>
<dbReference type="AlphaFoldDB" id="B9XLN5"/>
<feature type="domain" description="Serpin" evidence="6">
    <location>
        <begin position="66"/>
        <end position="427"/>
    </location>
</feature>
<dbReference type="Gene3D" id="3.30.497.10">
    <property type="entry name" value="Antithrombin, subunit I, domain 2"/>
    <property type="match status" value="1"/>
</dbReference>
<dbReference type="FunFam" id="3.30.497.10:FF:000006">
    <property type="entry name" value="Plasminogen activator inhibitor 1"/>
    <property type="match status" value="1"/>
</dbReference>
<keyword evidence="3" id="KW-0732">Signal</keyword>
<dbReference type="InterPro" id="IPR023795">
    <property type="entry name" value="Serpin_CS"/>
</dbReference>
<dbReference type="InterPro" id="IPR000215">
    <property type="entry name" value="Serpin_fam"/>
</dbReference>
<proteinExistence type="inferred from homology"/>
<evidence type="ECO:0000256" key="2">
    <source>
        <dbReference type="ARBA" id="ARBA00022690"/>
    </source>
</evidence>
<keyword evidence="8" id="KW-1185">Reference proteome</keyword>
<dbReference type="CDD" id="cd19590">
    <property type="entry name" value="serpin_thermopin-like"/>
    <property type="match status" value="1"/>
</dbReference>
<dbReference type="InterPro" id="IPR042185">
    <property type="entry name" value="Serpin_sf_2"/>
</dbReference>
<dbReference type="PROSITE" id="PS00284">
    <property type="entry name" value="SERPIN"/>
    <property type="match status" value="1"/>
</dbReference>
<evidence type="ECO:0000256" key="4">
    <source>
        <dbReference type="ARBA" id="ARBA00022900"/>
    </source>
</evidence>
<dbReference type="InterPro" id="IPR023796">
    <property type="entry name" value="Serpin_dom"/>
</dbReference>
<dbReference type="GO" id="GO:0004867">
    <property type="term" value="F:serine-type endopeptidase inhibitor activity"/>
    <property type="evidence" value="ECO:0007669"/>
    <property type="project" value="UniProtKB-KW"/>
</dbReference>
<organism evidence="7 8">
    <name type="scientific">Pedosphaera parvula (strain Ellin514)</name>
    <dbReference type="NCBI Taxonomy" id="320771"/>
    <lineage>
        <taxon>Bacteria</taxon>
        <taxon>Pseudomonadati</taxon>
        <taxon>Verrucomicrobiota</taxon>
        <taxon>Pedosphaerae</taxon>
        <taxon>Pedosphaerales</taxon>
        <taxon>Pedosphaeraceae</taxon>
        <taxon>Pedosphaera</taxon>
    </lineage>
</organism>
<evidence type="ECO:0000313" key="7">
    <source>
        <dbReference type="EMBL" id="EEF59283.1"/>
    </source>
</evidence>
<reference evidence="7 8" key="1">
    <citation type="journal article" date="2011" name="J. Bacteriol.">
        <title>Genome sequence of 'Pedosphaera parvula' Ellin514, an aerobic Verrucomicrobial isolate from pasture soil.</title>
        <authorList>
            <person name="Kant R."/>
            <person name="van Passel M.W."/>
            <person name="Sangwan P."/>
            <person name="Palva A."/>
            <person name="Lucas S."/>
            <person name="Copeland A."/>
            <person name="Lapidus A."/>
            <person name="Glavina Del Rio T."/>
            <person name="Dalin E."/>
            <person name="Tice H."/>
            <person name="Bruce D."/>
            <person name="Goodwin L."/>
            <person name="Pitluck S."/>
            <person name="Chertkov O."/>
            <person name="Larimer F.W."/>
            <person name="Land M.L."/>
            <person name="Hauser L."/>
            <person name="Brettin T.S."/>
            <person name="Detter J.C."/>
            <person name="Han S."/>
            <person name="de Vos W.M."/>
            <person name="Janssen P.H."/>
            <person name="Smidt H."/>
        </authorList>
    </citation>
    <scope>NUCLEOTIDE SEQUENCE [LARGE SCALE GENOMIC DNA]</scope>
    <source>
        <strain evidence="7 8">Ellin514</strain>
    </source>
</reference>
<evidence type="ECO:0000259" key="6">
    <source>
        <dbReference type="SMART" id="SM00093"/>
    </source>
</evidence>
<name>B9XLN5_PEDPL</name>
<evidence type="ECO:0000256" key="1">
    <source>
        <dbReference type="ARBA" id="ARBA00009500"/>
    </source>
</evidence>
<protein>
    <submittedName>
        <fullName evidence="7">Proteinase inhibitor I4 serpin</fullName>
    </submittedName>
</protein>
<dbReference type="GO" id="GO:0005615">
    <property type="term" value="C:extracellular space"/>
    <property type="evidence" value="ECO:0007669"/>
    <property type="project" value="InterPro"/>
</dbReference>
<dbReference type="InterPro" id="IPR036186">
    <property type="entry name" value="Serpin_sf"/>
</dbReference>
<sequence length="429" mass="47453">MPGEEEHFAYRPVMDPINLTTNMKNAFKSLFNVLVTTGALIMALPIKAESTNNVPKLVQGNNTFAFDLYSRVNAGKENENLCFSPYSISTCLAMTYAGARGETELQMAKALHFTTNQAQLHAGFATLQKQLNEAEKQQGIKLNVANALWAQQGHPFLPAFLQIAQQNYDARVNQVDFRTQSESARKEINDWVSKKTNGKIEEIIPSGALDAMTKLVLVNAIYFKGQWATQFNKSRTAPADFSISSSQKVQAQLMNLKSRFKFADRGNFQLLEMPYKGNELSMVVLLPKEVEGTQKLESMLHPKELSDWLSQAASPEVNVFLPKFKINAGFELGQPLAAMGMTDAFTAKADFSGMDGTRDLFISSVIHKAFVEVNEEGTEAAAATGITMSRTAAVHAPPTFRADHPFLFLIRDMKSGSILFMGRVTDPTK</sequence>
<dbReference type="PANTHER" id="PTHR11461:SF211">
    <property type="entry name" value="GH10112P-RELATED"/>
    <property type="match status" value="1"/>
</dbReference>
<comment type="caution">
    <text evidence="7">The sequence shown here is derived from an EMBL/GenBank/DDBJ whole genome shotgun (WGS) entry which is preliminary data.</text>
</comment>
<dbReference type="Pfam" id="PF00079">
    <property type="entry name" value="Serpin"/>
    <property type="match status" value="1"/>
</dbReference>
<dbReference type="SMART" id="SM00093">
    <property type="entry name" value="SERPIN"/>
    <property type="match status" value="1"/>
</dbReference>
<evidence type="ECO:0000313" key="8">
    <source>
        <dbReference type="Proteomes" id="UP000003688"/>
    </source>
</evidence>
<dbReference type="MEROPS" id="I04.089"/>
<accession>B9XLN5</accession>
<gene>
    <name evidence="7" type="ORF">Cflav_PD2134</name>
</gene>
<keyword evidence="2" id="KW-0646">Protease inhibitor</keyword>
<evidence type="ECO:0000256" key="3">
    <source>
        <dbReference type="ARBA" id="ARBA00022729"/>
    </source>
</evidence>
<dbReference type="Gene3D" id="2.30.39.10">
    <property type="entry name" value="Alpha-1-antitrypsin, domain 1"/>
    <property type="match status" value="1"/>
</dbReference>